<comment type="similarity">
    <text evidence="6">Belongs to the FtsA/MreB family.</text>
</comment>
<name>A0ABS5UC22_9BACT</name>
<accession>A0ABS5UC22</accession>
<dbReference type="SUPFAM" id="SSF53067">
    <property type="entry name" value="Actin-like ATPase domain"/>
    <property type="match status" value="2"/>
</dbReference>
<evidence type="ECO:0000313" key="7">
    <source>
        <dbReference type="EMBL" id="MBT1073235.1"/>
    </source>
</evidence>
<keyword evidence="3" id="KW-0547">Nucleotide-binding</keyword>
<proteinExistence type="inferred from homology"/>
<evidence type="ECO:0000256" key="6">
    <source>
        <dbReference type="ARBA" id="ARBA00023458"/>
    </source>
</evidence>
<keyword evidence="8" id="KW-1185">Reference proteome</keyword>
<dbReference type="InterPro" id="IPR056546">
    <property type="entry name" value="MreB_MamK-like"/>
</dbReference>
<evidence type="ECO:0000313" key="8">
    <source>
        <dbReference type="Proteomes" id="UP000784128"/>
    </source>
</evidence>
<dbReference type="EMBL" id="JAHDYS010000018">
    <property type="protein sequence ID" value="MBT1073235.1"/>
    <property type="molecule type" value="Genomic_DNA"/>
</dbReference>
<dbReference type="PRINTS" id="PR01652">
    <property type="entry name" value="SHAPEPROTEIN"/>
</dbReference>
<comment type="subcellular location">
    <subcellularLocation>
        <location evidence="1">Cytoplasm</location>
    </subcellularLocation>
</comment>
<comment type="caution">
    <text evidence="7">The sequence shown here is derived from an EMBL/GenBank/DDBJ whole genome shotgun (WGS) entry which is preliminary data.</text>
</comment>
<reference evidence="7 8" key="1">
    <citation type="submission" date="2021-05" db="EMBL/GenBank/DDBJ databases">
        <title>The draft genome of Geobacter chapellei DSM 13688.</title>
        <authorList>
            <person name="Xu Z."/>
            <person name="Masuda Y."/>
            <person name="Itoh H."/>
            <person name="Senoo K."/>
        </authorList>
    </citation>
    <scope>NUCLEOTIDE SEQUENCE [LARGE SCALE GENOMIC DNA]</scope>
    <source>
        <strain evidence="7 8">DSM 13688</strain>
    </source>
</reference>
<dbReference type="InterPro" id="IPR043129">
    <property type="entry name" value="ATPase_NBD"/>
</dbReference>
<keyword evidence="4" id="KW-0067">ATP-binding</keyword>
<dbReference type="Pfam" id="PF06723">
    <property type="entry name" value="MreB_Mbl"/>
    <property type="match status" value="2"/>
</dbReference>
<dbReference type="RefSeq" id="WP_214301071.1">
    <property type="nucleotide sequence ID" value="NZ_JAHDYS010000018.1"/>
</dbReference>
<evidence type="ECO:0000256" key="2">
    <source>
        <dbReference type="ARBA" id="ARBA00022490"/>
    </source>
</evidence>
<keyword evidence="2" id="KW-0963">Cytoplasm</keyword>
<organism evidence="7 8">
    <name type="scientific">Pelotalea chapellei</name>
    <dbReference type="NCBI Taxonomy" id="44671"/>
    <lineage>
        <taxon>Bacteria</taxon>
        <taxon>Pseudomonadati</taxon>
        <taxon>Thermodesulfobacteriota</taxon>
        <taxon>Desulfuromonadia</taxon>
        <taxon>Geobacterales</taxon>
        <taxon>Geobacteraceae</taxon>
        <taxon>Pelotalea</taxon>
    </lineage>
</organism>
<dbReference type="Proteomes" id="UP000784128">
    <property type="component" value="Unassembled WGS sequence"/>
</dbReference>
<dbReference type="InterPro" id="IPR004753">
    <property type="entry name" value="MreB"/>
</dbReference>
<gene>
    <name evidence="7" type="ORF">KJB30_15680</name>
</gene>
<dbReference type="PANTHER" id="PTHR42749:SF1">
    <property type="entry name" value="CELL SHAPE-DETERMINING PROTEIN MREB"/>
    <property type="match status" value="1"/>
</dbReference>
<keyword evidence="5" id="KW-0133">Cell shape</keyword>
<protein>
    <submittedName>
        <fullName evidence="7">Rod shape-determining protein</fullName>
    </submittedName>
</protein>
<dbReference type="PANTHER" id="PTHR42749">
    <property type="entry name" value="CELL SHAPE-DETERMINING PROTEIN MREB"/>
    <property type="match status" value="1"/>
</dbReference>
<dbReference type="Gene3D" id="3.30.420.40">
    <property type="match status" value="2"/>
</dbReference>
<evidence type="ECO:0000256" key="4">
    <source>
        <dbReference type="ARBA" id="ARBA00022840"/>
    </source>
</evidence>
<evidence type="ECO:0000256" key="1">
    <source>
        <dbReference type="ARBA" id="ARBA00004496"/>
    </source>
</evidence>
<evidence type="ECO:0000256" key="3">
    <source>
        <dbReference type="ARBA" id="ARBA00022741"/>
    </source>
</evidence>
<evidence type="ECO:0000256" key="5">
    <source>
        <dbReference type="ARBA" id="ARBA00022960"/>
    </source>
</evidence>
<sequence>MAFISRCAFRRQDVALDVGTASIRLAAGSNRLMKQPSHSSAGHALRAGVITNEDTATNLLKPMLSQVKIFGIVRPCVLACAPSDVSRAERELLVGSIMKAGASSVTIIPEPLAAAVGAGVDVSSPYAHMIIDIGEGVTDCAVIRESKIRSTCAVRGGCAQLRSKIASNWSRSGSLSTANAEQLLRSKGISLSPVHDVASNLADAIALFLKNLPPELGCEIIESGIRLTGGGALVPGISSLIEDRTGITVTTSPTPLSDVIEGARAILPIVAALNRWH</sequence>